<dbReference type="Proteomes" id="UP000693970">
    <property type="component" value="Unassembled WGS sequence"/>
</dbReference>
<evidence type="ECO:0000313" key="4">
    <source>
        <dbReference type="EMBL" id="KAG7342855.1"/>
    </source>
</evidence>
<name>A0A9K3KGP5_9STRA</name>
<dbReference type="AlphaFoldDB" id="A0A9K3KGP5"/>
<keyword evidence="2" id="KW-0106">Calcium</keyword>
<feature type="domain" description="C2" evidence="3">
    <location>
        <begin position="1"/>
        <end position="112"/>
    </location>
</feature>
<sequence length="133" mass="15176">MGRLTVHLDRVSNIADKDVLGKTDPYVRFELKQDNFGRDHDYGFQRSSVKKNDVNPVYDETFVFNNIPTLNNMVLKVKILDDDIGSRDDKVGHCTIKLEDLGLSSSPMVVERVVDRNLISKNGRVHLKLSYDP</sequence>
<accession>A0A9K3KGP5</accession>
<dbReference type="EMBL" id="JAGRRH010000024">
    <property type="protein sequence ID" value="KAG7342855.1"/>
    <property type="molecule type" value="Genomic_DNA"/>
</dbReference>
<evidence type="ECO:0000256" key="1">
    <source>
        <dbReference type="ARBA" id="ARBA00022723"/>
    </source>
</evidence>
<dbReference type="GO" id="GO:0016020">
    <property type="term" value="C:membrane"/>
    <property type="evidence" value="ECO:0007669"/>
    <property type="project" value="TreeGrafter"/>
</dbReference>
<dbReference type="Pfam" id="PF00168">
    <property type="entry name" value="C2"/>
    <property type="match status" value="1"/>
</dbReference>
<keyword evidence="1" id="KW-0479">Metal-binding</keyword>
<dbReference type="PANTHER" id="PTHR45911:SF4">
    <property type="entry name" value="MULTIPLE C2 AND TRANSMEMBRANE DOMAIN-CONTAINING PROTEIN"/>
    <property type="match status" value="1"/>
</dbReference>
<dbReference type="PANTHER" id="PTHR45911">
    <property type="entry name" value="C2 DOMAIN-CONTAINING PROTEIN"/>
    <property type="match status" value="1"/>
</dbReference>
<evidence type="ECO:0000313" key="5">
    <source>
        <dbReference type="Proteomes" id="UP000693970"/>
    </source>
</evidence>
<dbReference type="OrthoDB" id="40528at2759"/>
<dbReference type="PROSITE" id="PS50004">
    <property type="entry name" value="C2"/>
    <property type="match status" value="1"/>
</dbReference>
<evidence type="ECO:0000259" key="3">
    <source>
        <dbReference type="PROSITE" id="PS50004"/>
    </source>
</evidence>
<protein>
    <submittedName>
        <fullName evidence="4">C2 domain containing protein</fullName>
    </submittedName>
</protein>
<reference evidence="4" key="1">
    <citation type="journal article" date="2021" name="Sci. Rep.">
        <title>Diploid genomic architecture of Nitzschia inconspicua, an elite biomass production diatom.</title>
        <authorList>
            <person name="Oliver A."/>
            <person name="Podell S."/>
            <person name="Pinowska A."/>
            <person name="Traller J.C."/>
            <person name="Smith S.R."/>
            <person name="McClure R."/>
            <person name="Beliaev A."/>
            <person name="Bohutskyi P."/>
            <person name="Hill E.A."/>
            <person name="Rabines A."/>
            <person name="Zheng H."/>
            <person name="Allen L.Z."/>
            <person name="Kuo A."/>
            <person name="Grigoriev I.V."/>
            <person name="Allen A.E."/>
            <person name="Hazlebeck D."/>
            <person name="Allen E.E."/>
        </authorList>
    </citation>
    <scope>NUCLEOTIDE SEQUENCE</scope>
    <source>
        <strain evidence="4">Hildebrandi</strain>
    </source>
</reference>
<dbReference type="InterPro" id="IPR000008">
    <property type="entry name" value="C2_dom"/>
</dbReference>
<dbReference type="CDD" id="cd00030">
    <property type="entry name" value="C2"/>
    <property type="match status" value="1"/>
</dbReference>
<dbReference type="GO" id="GO:0005509">
    <property type="term" value="F:calcium ion binding"/>
    <property type="evidence" value="ECO:0007669"/>
    <property type="project" value="TreeGrafter"/>
</dbReference>
<gene>
    <name evidence="4" type="ORF">IV203_020799</name>
</gene>
<proteinExistence type="predicted"/>
<organism evidence="4 5">
    <name type="scientific">Nitzschia inconspicua</name>
    <dbReference type="NCBI Taxonomy" id="303405"/>
    <lineage>
        <taxon>Eukaryota</taxon>
        <taxon>Sar</taxon>
        <taxon>Stramenopiles</taxon>
        <taxon>Ochrophyta</taxon>
        <taxon>Bacillariophyta</taxon>
        <taxon>Bacillariophyceae</taxon>
        <taxon>Bacillariophycidae</taxon>
        <taxon>Bacillariales</taxon>
        <taxon>Bacillariaceae</taxon>
        <taxon>Nitzschia</taxon>
    </lineage>
</organism>
<comment type="caution">
    <text evidence="4">The sequence shown here is derived from an EMBL/GenBank/DDBJ whole genome shotgun (WGS) entry which is preliminary data.</text>
</comment>
<reference evidence="4" key="2">
    <citation type="submission" date="2021-04" db="EMBL/GenBank/DDBJ databases">
        <authorList>
            <person name="Podell S."/>
        </authorList>
    </citation>
    <scope>NUCLEOTIDE SEQUENCE</scope>
    <source>
        <strain evidence="4">Hildebrandi</strain>
    </source>
</reference>
<evidence type="ECO:0000256" key="2">
    <source>
        <dbReference type="ARBA" id="ARBA00022837"/>
    </source>
</evidence>
<keyword evidence="5" id="KW-1185">Reference proteome</keyword>
<dbReference type="SMART" id="SM00239">
    <property type="entry name" value="C2"/>
    <property type="match status" value="1"/>
</dbReference>